<protein>
    <submittedName>
        <fullName evidence="1">Uncharacterized protein</fullName>
    </submittedName>
</protein>
<reference evidence="1 2" key="1">
    <citation type="journal article" date="2024" name="Ann. Entomol. Soc. Am.">
        <title>Genomic analyses of the southern and eastern yellowjacket wasps (Hymenoptera: Vespidae) reveal evolutionary signatures of social life.</title>
        <authorList>
            <person name="Catto M.A."/>
            <person name="Caine P.B."/>
            <person name="Orr S.E."/>
            <person name="Hunt B.G."/>
            <person name="Goodisman M.A.D."/>
        </authorList>
    </citation>
    <scope>NUCLEOTIDE SEQUENCE [LARGE SCALE GENOMIC DNA]</scope>
    <source>
        <strain evidence="1">232</strain>
        <tissue evidence="1">Head and thorax</tissue>
    </source>
</reference>
<sequence length="62" mass="6836">MLVSISVLLVINLRSAVEFGTSLVIHGKSISLPVCTYHCDIISTFRLRKSVTFLTILAFVIV</sequence>
<keyword evidence="2" id="KW-1185">Reference proteome</keyword>
<dbReference type="Proteomes" id="UP001607303">
    <property type="component" value="Unassembled WGS sequence"/>
</dbReference>
<organism evidence="1 2">
    <name type="scientific">Vespula maculifrons</name>
    <name type="common">Eastern yellow jacket</name>
    <name type="synonym">Wasp</name>
    <dbReference type="NCBI Taxonomy" id="7453"/>
    <lineage>
        <taxon>Eukaryota</taxon>
        <taxon>Metazoa</taxon>
        <taxon>Ecdysozoa</taxon>
        <taxon>Arthropoda</taxon>
        <taxon>Hexapoda</taxon>
        <taxon>Insecta</taxon>
        <taxon>Pterygota</taxon>
        <taxon>Neoptera</taxon>
        <taxon>Endopterygota</taxon>
        <taxon>Hymenoptera</taxon>
        <taxon>Apocrita</taxon>
        <taxon>Aculeata</taxon>
        <taxon>Vespoidea</taxon>
        <taxon>Vespidae</taxon>
        <taxon>Vespinae</taxon>
        <taxon>Vespula</taxon>
    </lineage>
</organism>
<comment type="caution">
    <text evidence="1">The sequence shown here is derived from an EMBL/GenBank/DDBJ whole genome shotgun (WGS) entry which is preliminary data.</text>
</comment>
<dbReference type="AlphaFoldDB" id="A0ABD2D143"/>
<evidence type="ECO:0000313" key="2">
    <source>
        <dbReference type="Proteomes" id="UP001607303"/>
    </source>
</evidence>
<evidence type="ECO:0000313" key="1">
    <source>
        <dbReference type="EMBL" id="KAL2751089.1"/>
    </source>
</evidence>
<accession>A0ABD2D143</accession>
<gene>
    <name evidence="1" type="ORF">V1477_000247</name>
</gene>
<proteinExistence type="predicted"/>
<name>A0ABD2D143_VESMC</name>
<dbReference type="EMBL" id="JAYRBN010000007">
    <property type="protein sequence ID" value="KAL2751089.1"/>
    <property type="molecule type" value="Genomic_DNA"/>
</dbReference>